<dbReference type="Proteomes" id="UP000486534">
    <property type="component" value="Unassembled WGS sequence"/>
</dbReference>
<dbReference type="CDD" id="cd00056">
    <property type="entry name" value="ENDO3c"/>
    <property type="match status" value="1"/>
</dbReference>
<dbReference type="GO" id="GO:0008725">
    <property type="term" value="F:DNA-3-methyladenine glycosylase activity"/>
    <property type="evidence" value="ECO:0007669"/>
    <property type="project" value="TreeGrafter"/>
</dbReference>
<dbReference type="SMART" id="SM01009">
    <property type="entry name" value="AlkA_N"/>
    <property type="match status" value="1"/>
</dbReference>
<dbReference type="EC" id="3.2.2.21" evidence="2"/>
<evidence type="ECO:0000256" key="3">
    <source>
        <dbReference type="ARBA" id="ARBA00022763"/>
    </source>
</evidence>
<evidence type="ECO:0000256" key="1">
    <source>
        <dbReference type="ARBA" id="ARBA00000086"/>
    </source>
</evidence>
<evidence type="ECO:0000313" key="8">
    <source>
        <dbReference type="Proteomes" id="UP000486534"/>
    </source>
</evidence>
<evidence type="ECO:0000313" key="7">
    <source>
        <dbReference type="EMBL" id="MQA55479.1"/>
    </source>
</evidence>
<dbReference type="RefSeq" id="WP_152898560.1">
    <property type="nucleotide sequence ID" value="NZ_WHUV01000003.1"/>
</dbReference>
<evidence type="ECO:0000256" key="4">
    <source>
        <dbReference type="ARBA" id="ARBA00023204"/>
    </source>
</evidence>
<keyword evidence="3" id="KW-0227">DNA damage</keyword>
<dbReference type="InterPro" id="IPR023170">
    <property type="entry name" value="HhH_base_excis_C"/>
</dbReference>
<comment type="caution">
    <text evidence="7">The sequence shown here is derived from an EMBL/GenBank/DDBJ whole genome shotgun (WGS) entry which is preliminary data.</text>
</comment>
<dbReference type="SMART" id="SM00478">
    <property type="entry name" value="ENDO3c"/>
    <property type="match status" value="1"/>
</dbReference>
<dbReference type="GO" id="GO:0032993">
    <property type="term" value="C:protein-DNA complex"/>
    <property type="evidence" value="ECO:0007669"/>
    <property type="project" value="TreeGrafter"/>
</dbReference>
<dbReference type="Gene3D" id="1.10.1670.10">
    <property type="entry name" value="Helix-hairpin-Helix base-excision DNA repair enzymes (C-terminal)"/>
    <property type="match status" value="1"/>
</dbReference>
<dbReference type="PANTHER" id="PTHR43003:SF13">
    <property type="entry name" value="DNA-3-METHYLADENINE GLYCOSYLASE 2"/>
    <property type="match status" value="1"/>
</dbReference>
<dbReference type="SUPFAM" id="SSF48150">
    <property type="entry name" value="DNA-glycosylase"/>
    <property type="match status" value="1"/>
</dbReference>
<dbReference type="GO" id="GO:0006307">
    <property type="term" value="P:DNA alkylation repair"/>
    <property type="evidence" value="ECO:0007669"/>
    <property type="project" value="TreeGrafter"/>
</dbReference>
<name>A0A7X1PNH9_9PSED</name>
<dbReference type="PANTHER" id="PTHR43003">
    <property type="entry name" value="DNA-3-METHYLADENINE GLYCOSYLASE"/>
    <property type="match status" value="1"/>
</dbReference>
<feature type="domain" description="DNA-3-methyladenine glycosylase AlkA N-terminal" evidence="6">
    <location>
        <begin position="6"/>
        <end position="126"/>
    </location>
</feature>
<organism evidence="7 8">
    <name type="scientific">Pseudomonas piscis</name>
    <dbReference type="NCBI Taxonomy" id="2614538"/>
    <lineage>
        <taxon>Bacteria</taxon>
        <taxon>Pseudomonadati</taxon>
        <taxon>Pseudomonadota</taxon>
        <taxon>Gammaproteobacteria</taxon>
        <taxon>Pseudomonadales</taxon>
        <taxon>Pseudomonadaceae</taxon>
        <taxon>Pseudomonas</taxon>
    </lineage>
</organism>
<proteinExistence type="predicted"/>
<sequence length="297" mass="32004">MNPQQRLLLPYQGPYDWQAMLGFFAVRAIGGLEVVQDGVYARSFELDGRQGTLSLRPGPGEQLDLRLNLGGAEPSPSLIGQVVMRVRRQFDLDADVLRIHQELAADPLLQPLLLAHRGLRVPGAWDGFELAIRAVLGQQITVAGAIRLATRLVAVHGQPLALPDPGWPGLTLVFATPAALAVADLAALGMPASRGRTLSTVAQALLADPGLLDPKASLQQGLDGLLRLVGIGDWTAHYIALRHMREMDAFPAADVGLLNAMATLQGQRPSARQLLARAEAWRPWRGYAAQQLWTLGS</sequence>
<dbReference type="GO" id="GO:0032131">
    <property type="term" value="F:alkylated DNA binding"/>
    <property type="evidence" value="ECO:0007669"/>
    <property type="project" value="TreeGrafter"/>
</dbReference>
<dbReference type="InterPro" id="IPR051912">
    <property type="entry name" value="Alkylbase_DNA_Glycosylase/TA"/>
</dbReference>
<evidence type="ECO:0000259" key="5">
    <source>
        <dbReference type="SMART" id="SM00478"/>
    </source>
</evidence>
<dbReference type="Pfam" id="PF00730">
    <property type="entry name" value="HhH-GPD"/>
    <property type="match status" value="1"/>
</dbReference>
<reference evidence="7 8" key="1">
    <citation type="submission" date="2019-10" db="EMBL/GenBank/DDBJ databases">
        <title>Pseudomonas dajingensis sp. nov., isolated from the profound head ulcers of farmed Murray cod (Maccullochella peelii peelii).</title>
        <authorList>
            <person name="Liu Y."/>
        </authorList>
    </citation>
    <scope>NUCLEOTIDE SEQUENCE [LARGE SCALE GENOMIC DNA]</scope>
    <source>
        <strain evidence="7 8">MC042</strain>
    </source>
</reference>
<dbReference type="AlphaFoldDB" id="A0A7X1PNH9"/>
<dbReference type="EMBL" id="WHUV01000003">
    <property type="protein sequence ID" value="MQA55479.1"/>
    <property type="molecule type" value="Genomic_DNA"/>
</dbReference>
<accession>A0A7X1PNH9</accession>
<dbReference type="InterPro" id="IPR010316">
    <property type="entry name" value="AlkA_N"/>
</dbReference>
<protein>
    <recommendedName>
        <fullName evidence="2">DNA-3-methyladenine glycosylase II</fullName>
        <ecNumber evidence="2">3.2.2.21</ecNumber>
    </recommendedName>
</protein>
<dbReference type="GO" id="GO:0005737">
    <property type="term" value="C:cytoplasm"/>
    <property type="evidence" value="ECO:0007669"/>
    <property type="project" value="TreeGrafter"/>
</dbReference>
<dbReference type="InterPro" id="IPR037046">
    <property type="entry name" value="AlkA_N_sf"/>
</dbReference>
<evidence type="ECO:0000259" key="6">
    <source>
        <dbReference type="SMART" id="SM01009"/>
    </source>
</evidence>
<dbReference type="InterPro" id="IPR011257">
    <property type="entry name" value="DNA_glycosylase"/>
</dbReference>
<comment type="catalytic activity">
    <reaction evidence="1">
        <text>Hydrolysis of alkylated DNA, releasing 3-methyladenine, 3-methylguanine, 7-methylguanine and 7-methyladenine.</text>
        <dbReference type="EC" id="3.2.2.21"/>
    </reaction>
</comment>
<evidence type="ECO:0000256" key="2">
    <source>
        <dbReference type="ARBA" id="ARBA00012000"/>
    </source>
</evidence>
<dbReference type="Gene3D" id="3.30.310.20">
    <property type="entry name" value="DNA-3-methyladenine glycosylase AlkA, N-terminal domain"/>
    <property type="match status" value="1"/>
</dbReference>
<dbReference type="Pfam" id="PF06029">
    <property type="entry name" value="AlkA_N"/>
    <property type="match status" value="1"/>
</dbReference>
<dbReference type="GO" id="GO:0043916">
    <property type="term" value="F:DNA-7-methylguanine glycosylase activity"/>
    <property type="evidence" value="ECO:0007669"/>
    <property type="project" value="TreeGrafter"/>
</dbReference>
<dbReference type="InterPro" id="IPR003265">
    <property type="entry name" value="HhH-GPD_domain"/>
</dbReference>
<keyword evidence="4" id="KW-0234">DNA repair</keyword>
<dbReference type="Gene3D" id="1.10.340.30">
    <property type="entry name" value="Hypothetical protein, domain 2"/>
    <property type="match status" value="1"/>
</dbReference>
<feature type="domain" description="HhH-GPD" evidence="5">
    <location>
        <begin position="136"/>
        <end position="297"/>
    </location>
</feature>
<gene>
    <name evidence="7" type="ORF">GDH07_19355</name>
</gene>
<dbReference type="SUPFAM" id="SSF55945">
    <property type="entry name" value="TATA-box binding protein-like"/>
    <property type="match status" value="1"/>
</dbReference>
<dbReference type="GO" id="GO:0006285">
    <property type="term" value="P:base-excision repair, AP site formation"/>
    <property type="evidence" value="ECO:0007669"/>
    <property type="project" value="TreeGrafter"/>
</dbReference>